<feature type="signal peptide" evidence="1">
    <location>
        <begin position="1"/>
        <end position="26"/>
    </location>
</feature>
<proteinExistence type="predicted"/>
<gene>
    <name evidence="2" type="ORF">FPE01S_06_00140</name>
</gene>
<dbReference type="AlphaFoldDB" id="A0A0E9N6U4"/>
<evidence type="ECO:0000256" key="1">
    <source>
        <dbReference type="SAM" id="SignalP"/>
    </source>
</evidence>
<dbReference type="Proteomes" id="UP000033121">
    <property type="component" value="Unassembled WGS sequence"/>
</dbReference>
<protein>
    <recommendedName>
        <fullName evidence="4">DUF3828 domain-containing protein</fullName>
    </recommendedName>
</protein>
<dbReference type="EMBL" id="BBWV01000006">
    <property type="protein sequence ID" value="GAO45523.1"/>
    <property type="molecule type" value="Genomic_DNA"/>
</dbReference>
<evidence type="ECO:0000313" key="2">
    <source>
        <dbReference type="EMBL" id="GAO45523.1"/>
    </source>
</evidence>
<evidence type="ECO:0008006" key="4">
    <source>
        <dbReference type="Google" id="ProtNLM"/>
    </source>
</evidence>
<accession>A0A0E9N6U4</accession>
<reference evidence="2 3" key="1">
    <citation type="submission" date="2015-04" db="EMBL/GenBank/DDBJ databases">
        <title>Whole genome shotgun sequence of Flavihumibacter petaseus NBRC 106054.</title>
        <authorList>
            <person name="Miyazawa S."/>
            <person name="Hosoyama A."/>
            <person name="Hashimoto M."/>
            <person name="Noguchi M."/>
            <person name="Tsuchikane K."/>
            <person name="Ohji S."/>
            <person name="Yamazoe A."/>
            <person name="Ichikawa N."/>
            <person name="Kimura A."/>
            <person name="Fujita N."/>
        </authorList>
    </citation>
    <scope>NUCLEOTIDE SEQUENCE [LARGE SCALE GENOMIC DNA]</scope>
    <source>
        <strain evidence="2 3">NBRC 106054</strain>
    </source>
</reference>
<name>A0A0E9N6U4_9BACT</name>
<keyword evidence="1" id="KW-0732">Signal</keyword>
<evidence type="ECO:0000313" key="3">
    <source>
        <dbReference type="Proteomes" id="UP000033121"/>
    </source>
</evidence>
<organism evidence="2 3">
    <name type="scientific">Flavihumibacter petaseus NBRC 106054</name>
    <dbReference type="NCBI Taxonomy" id="1220578"/>
    <lineage>
        <taxon>Bacteria</taxon>
        <taxon>Pseudomonadati</taxon>
        <taxon>Bacteroidota</taxon>
        <taxon>Chitinophagia</taxon>
        <taxon>Chitinophagales</taxon>
        <taxon>Chitinophagaceae</taxon>
        <taxon>Flavihumibacter</taxon>
    </lineage>
</organism>
<sequence length="336" mass="38454">MVKFQTTQMKYIFSTFLSLLTLTAFAQDCNKESLRQKPGTWKAGPQGSIHDVAAADLAKEKAVLAGIHKMITAKYAPTGCQIDFSTVYGKYAADGQTWVADPYHYTMSILRFLCDRNSADKSKYYVDISTTTTVNITANVVFSLNNLYAATVAPDEARSYLKLKQKPEKKDGVWYMGEEVVGDYGTPGEIKEYRWLITYNDTLPFYYLSRKEYLLIQKKRLEKSIKEVPSEKEYAEQYLRNVNEYLKKPDAELALPAICMWNEEERFEKFVEEGTRGSFFAVKPNLDYYHKKLPKSSPQFFTVVYKIAKGDAVFADNYEAIKKAVDFATLKNMLGK</sequence>
<dbReference type="STRING" id="1220578.FPE01S_06_00140"/>
<comment type="caution">
    <text evidence="2">The sequence shown here is derived from an EMBL/GenBank/DDBJ whole genome shotgun (WGS) entry which is preliminary data.</text>
</comment>
<feature type="chain" id="PRO_5002430463" description="DUF3828 domain-containing protein" evidence="1">
    <location>
        <begin position="27"/>
        <end position="336"/>
    </location>
</feature>
<keyword evidence="3" id="KW-1185">Reference proteome</keyword>